<feature type="region of interest" description="Disordered" evidence="2">
    <location>
        <begin position="539"/>
        <end position="560"/>
    </location>
</feature>
<accession>A0A1N7KTE0</accession>
<feature type="domain" description="SbsA Ig-like" evidence="4">
    <location>
        <begin position="20"/>
        <end position="111"/>
    </location>
</feature>
<proteinExistence type="predicted"/>
<feature type="signal peptide" evidence="3">
    <location>
        <begin position="1"/>
        <end position="25"/>
    </location>
</feature>
<evidence type="ECO:0000313" key="6">
    <source>
        <dbReference type="Proteomes" id="UP000187608"/>
    </source>
</evidence>
<dbReference type="RefSeq" id="WP_076560816.1">
    <property type="nucleotide sequence ID" value="NZ_FTOC01000018.1"/>
</dbReference>
<keyword evidence="6" id="KW-1185">Reference proteome</keyword>
<evidence type="ECO:0000256" key="2">
    <source>
        <dbReference type="SAM" id="MobiDB-lite"/>
    </source>
</evidence>
<dbReference type="InterPro" id="IPR029058">
    <property type="entry name" value="AB_hydrolase_fold"/>
</dbReference>
<protein>
    <recommendedName>
        <fullName evidence="4">SbsA Ig-like domain-containing protein</fullName>
    </recommendedName>
</protein>
<dbReference type="AlphaFoldDB" id="A0A1N7KTE0"/>
<dbReference type="STRING" id="570947.SAMN05421687_1189"/>
<organism evidence="5 6">
    <name type="scientific">Salimicrobium flavidum</name>
    <dbReference type="NCBI Taxonomy" id="570947"/>
    <lineage>
        <taxon>Bacteria</taxon>
        <taxon>Bacillati</taxon>
        <taxon>Bacillota</taxon>
        <taxon>Bacilli</taxon>
        <taxon>Bacillales</taxon>
        <taxon>Bacillaceae</taxon>
        <taxon>Salimicrobium</taxon>
    </lineage>
</organism>
<dbReference type="Proteomes" id="UP000187608">
    <property type="component" value="Unassembled WGS sequence"/>
</dbReference>
<dbReference type="SUPFAM" id="SSF53474">
    <property type="entry name" value="alpha/beta-Hydrolases"/>
    <property type="match status" value="1"/>
</dbReference>
<gene>
    <name evidence="5" type="ORF">SAMN05421687_1189</name>
</gene>
<reference evidence="6" key="1">
    <citation type="submission" date="2017-01" db="EMBL/GenBank/DDBJ databases">
        <authorList>
            <person name="Varghese N."/>
            <person name="Submissions S."/>
        </authorList>
    </citation>
    <scope>NUCLEOTIDE SEQUENCE [LARGE SCALE GENOMIC DNA]</scope>
    <source>
        <strain evidence="6">DSM 23127</strain>
    </source>
</reference>
<dbReference type="OrthoDB" id="1094867at2"/>
<dbReference type="Pfam" id="PF13205">
    <property type="entry name" value="Big_5"/>
    <property type="match status" value="1"/>
</dbReference>
<name>A0A1N7KTE0_9BACI</name>
<dbReference type="EMBL" id="FTOC01000018">
    <property type="protein sequence ID" value="SIS64883.1"/>
    <property type="molecule type" value="Genomic_DNA"/>
</dbReference>
<evidence type="ECO:0000259" key="4">
    <source>
        <dbReference type="Pfam" id="PF13205"/>
    </source>
</evidence>
<evidence type="ECO:0000256" key="1">
    <source>
        <dbReference type="ARBA" id="ARBA00022729"/>
    </source>
</evidence>
<feature type="chain" id="PRO_5013315174" description="SbsA Ig-like domain-containing protein" evidence="3">
    <location>
        <begin position="26"/>
        <end position="560"/>
    </location>
</feature>
<sequence length="560" mass="63400">MRRILLVLMFVVPFIAFIYSVPVQAAVEADKTWTIEFNTEMSGTTLENNIWVTESDGTKLDVSIKKEGKNVYVKVPVNGYVSNSTYLLHISNELTSEAGSALQESITMDFTVGDEPESEKSVIEAEEKVDSYEPVIDLETAGISENSVSYAALKRKGEQVHKEYILENGGLRFKTTGGLQPLDLNTDYQLYIHMDNGSSHLINFTSSGFPDVPTDTDGGMVLIPAMPEKGFNYPYFLKFPSERNAANHQGKDRHLIVRPNNSGAVYNYKETLIKTRAEARGHQLTKTGDRLNLPVMTPVLPRPWFRYNEGYFTTDALDRYTVTLTDDEVEQMMNQPRIEEEMEREGFSEQTFRDIVDIEFQLEAMIDHAIEYLNDRGEGMEEKVFLTGYSSGGNFTNRWATLFPERVKAVASGAINSQPIIPKAEVEGEELIYPIGISDYENIRGKAFEMEQYNKVAKFMYQGRQDDNDTYGYSDVFGDEEERLIGEVLGEKMYPDRWEKSKELYFDSGAEGAFALYDGVGHSISPQMLEDIEEFFDANRSSDHPVYPNEEPGVEIDTGK</sequence>
<evidence type="ECO:0000313" key="5">
    <source>
        <dbReference type="EMBL" id="SIS64883.1"/>
    </source>
</evidence>
<dbReference type="InterPro" id="IPR032812">
    <property type="entry name" value="SbsA_Ig"/>
</dbReference>
<dbReference type="Gene3D" id="3.40.50.1820">
    <property type="entry name" value="alpha/beta hydrolase"/>
    <property type="match status" value="1"/>
</dbReference>
<evidence type="ECO:0000256" key="3">
    <source>
        <dbReference type="SAM" id="SignalP"/>
    </source>
</evidence>
<keyword evidence="1 3" id="KW-0732">Signal</keyword>